<accession>A0A7J0E027</accession>
<gene>
    <name evidence="7" type="ORF">Acr_00g0101060</name>
</gene>
<evidence type="ECO:0000256" key="3">
    <source>
        <dbReference type="ARBA" id="ARBA00022989"/>
    </source>
</evidence>
<evidence type="ECO:0000313" key="8">
    <source>
        <dbReference type="Proteomes" id="UP000585474"/>
    </source>
</evidence>
<evidence type="ECO:0000313" key="7">
    <source>
        <dbReference type="EMBL" id="GFS46249.1"/>
    </source>
</evidence>
<organism evidence="7 8">
    <name type="scientific">Actinidia rufa</name>
    <dbReference type="NCBI Taxonomy" id="165716"/>
    <lineage>
        <taxon>Eukaryota</taxon>
        <taxon>Viridiplantae</taxon>
        <taxon>Streptophyta</taxon>
        <taxon>Embryophyta</taxon>
        <taxon>Tracheophyta</taxon>
        <taxon>Spermatophyta</taxon>
        <taxon>Magnoliopsida</taxon>
        <taxon>eudicotyledons</taxon>
        <taxon>Gunneridae</taxon>
        <taxon>Pentapetalae</taxon>
        <taxon>asterids</taxon>
        <taxon>Ericales</taxon>
        <taxon>Actinidiaceae</taxon>
        <taxon>Actinidia</taxon>
    </lineage>
</organism>
<keyword evidence="2 5" id="KW-0812">Transmembrane</keyword>
<dbReference type="Gene3D" id="1.20.1740.10">
    <property type="entry name" value="Amino acid/polyamine transporter I"/>
    <property type="match status" value="1"/>
</dbReference>
<dbReference type="GO" id="GO:0015377">
    <property type="term" value="F:chloride:monoatomic cation symporter activity"/>
    <property type="evidence" value="ECO:0007669"/>
    <property type="project" value="InterPro"/>
</dbReference>
<dbReference type="InterPro" id="IPR004842">
    <property type="entry name" value="SLC12A_fam"/>
</dbReference>
<evidence type="ECO:0000256" key="5">
    <source>
        <dbReference type="SAM" id="Phobius"/>
    </source>
</evidence>
<proteinExistence type="predicted"/>
<feature type="transmembrane region" description="Helical" evidence="5">
    <location>
        <begin position="141"/>
        <end position="160"/>
    </location>
</feature>
<dbReference type="AlphaFoldDB" id="A0A7J0E027"/>
<dbReference type="Pfam" id="PF00324">
    <property type="entry name" value="AA_permease"/>
    <property type="match status" value="1"/>
</dbReference>
<evidence type="ECO:0000259" key="6">
    <source>
        <dbReference type="Pfam" id="PF00324"/>
    </source>
</evidence>
<comment type="subcellular location">
    <subcellularLocation>
        <location evidence="1">Membrane</location>
        <topology evidence="1">Multi-pass membrane protein</topology>
    </subcellularLocation>
</comment>
<dbReference type="OrthoDB" id="1728935at2759"/>
<feature type="transmembrane region" description="Helical" evidence="5">
    <location>
        <begin position="48"/>
        <end position="72"/>
    </location>
</feature>
<dbReference type="Proteomes" id="UP000585474">
    <property type="component" value="Unassembled WGS sequence"/>
</dbReference>
<sequence length="279" mass="29550">MGGSITTDRFEVGQSDDGFGVLMGNVVNHGGGGDRVSRKALNISEESIGSFSVSPGLPILSIAVGGGPYYLIGRALGPEVGVSIGLCFFLGNAVAGALYVLGAVETFLKAVPSAGIFRETVTKVNGTAVAEPISSPSLHDLQVYGIVVTIILCFIVFGGVKMINRVAPAFLIPVLLSIFCIFVGIVAARKDDPAIGITGLSLGTFKDNWSSEYQPTNNAGIPDPEGKSIWNFKAESIPIVTQTPHFKNYRSVFEVSEISDQLKFLDIPMQYPDEAPTFD</sequence>
<dbReference type="GO" id="GO:0016020">
    <property type="term" value="C:membrane"/>
    <property type="evidence" value="ECO:0007669"/>
    <property type="project" value="UniProtKB-SubCell"/>
</dbReference>
<keyword evidence="3 5" id="KW-1133">Transmembrane helix</keyword>
<feature type="transmembrane region" description="Helical" evidence="5">
    <location>
        <begin position="84"/>
        <end position="104"/>
    </location>
</feature>
<dbReference type="PANTHER" id="PTHR11827:SF100">
    <property type="entry name" value="CATION-CHLORIDE COTRANSPORTER 1"/>
    <property type="match status" value="1"/>
</dbReference>
<feature type="transmembrane region" description="Helical" evidence="5">
    <location>
        <begin position="167"/>
        <end position="188"/>
    </location>
</feature>
<evidence type="ECO:0000256" key="1">
    <source>
        <dbReference type="ARBA" id="ARBA00004141"/>
    </source>
</evidence>
<dbReference type="InterPro" id="IPR004841">
    <property type="entry name" value="AA-permease/SLC12A_dom"/>
</dbReference>
<protein>
    <submittedName>
        <fullName evidence="7">Cation-chloride co-transporter 1</fullName>
    </submittedName>
</protein>
<evidence type="ECO:0000256" key="4">
    <source>
        <dbReference type="ARBA" id="ARBA00023136"/>
    </source>
</evidence>
<feature type="domain" description="Amino acid permease/ SLC12A" evidence="6">
    <location>
        <begin position="62"/>
        <end position="210"/>
    </location>
</feature>
<name>A0A7J0E027_9ERIC</name>
<reference evidence="8" key="1">
    <citation type="submission" date="2019-07" db="EMBL/GenBank/DDBJ databases">
        <title>De Novo Assembly of kiwifruit Actinidia rufa.</title>
        <authorList>
            <person name="Sugita-Konishi S."/>
            <person name="Sato K."/>
            <person name="Mori E."/>
            <person name="Abe Y."/>
            <person name="Kisaki G."/>
            <person name="Hamano K."/>
            <person name="Suezawa K."/>
            <person name="Otani M."/>
            <person name="Fukuda T."/>
            <person name="Manabe T."/>
            <person name="Gomi K."/>
            <person name="Tabuchi M."/>
            <person name="Akimitsu K."/>
            <person name="Kataoka I."/>
        </authorList>
    </citation>
    <scope>NUCLEOTIDE SEQUENCE [LARGE SCALE GENOMIC DNA]</scope>
    <source>
        <strain evidence="8">cv. Fuchu</strain>
    </source>
</reference>
<dbReference type="PANTHER" id="PTHR11827">
    <property type="entry name" value="SOLUTE CARRIER FAMILY 12, CATION COTRANSPORTERS"/>
    <property type="match status" value="1"/>
</dbReference>
<comment type="caution">
    <text evidence="7">The sequence shown here is derived from an EMBL/GenBank/DDBJ whole genome shotgun (WGS) entry which is preliminary data.</text>
</comment>
<keyword evidence="4 5" id="KW-0472">Membrane</keyword>
<keyword evidence="8" id="KW-1185">Reference proteome</keyword>
<evidence type="ECO:0000256" key="2">
    <source>
        <dbReference type="ARBA" id="ARBA00022692"/>
    </source>
</evidence>
<dbReference type="EMBL" id="BJWL01000465">
    <property type="protein sequence ID" value="GFS46249.1"/>
    <property type="molecule type" value="Genomic_DNA"/>
</dbReference>